<sequence length="757" mass="79906">MATAVVLRYYNVPLPTTVRFVAYLGLGVVLPGTLLWRVLRGRSDRLVADAAAGAALGYTVEVLAYVAARWAGAPLLVLAWPIGMVTVALAVPRFRRYWRSAPGRRTPAAWAWSLVAVLAVFVFRSVRHFRGHGLGWPVSASTDADTPFHWALIGEAKHHMPMQAPWVSGERLVYHWFAYPEMAATSWVTGIDPLTLLVRLSPLPMVVAFLVLVAVLAGRLTGRWWTGPAAVVAALLVLAPNPYGWRLSDAWFGFGPVEDGSIFRLTAWTSPTQTFGALLFAALMLVLVDILEPAPDGPGPRGGAGRWVLVCLLLAGVSGAKSPYLPMLTGALLAAVALLVLTRRGLCRPMLVLAGLVALFTAGSQLVLYGGAGQGLVVEPLAIMSTYESMAAAMTGYTGPGAPFGRLAVIGGLTVLSWLLMWGGVLAARGRLLDPAVLLLLCVGLVGLAGVLVFGHPGGSQGYLIVSGRPYLAIVSVVGLSVALGSGPVRAGRAWSLVAAVAAGVGAVWLVRLADGPALPAGNLGWELARPYLALAGGAAAAAAALFTLRRLGWLRSGAVALLVCWCAGFGLASAGDGVRAVADDVVGTYGSGTWHAVDPAKQLGPDGRASAVDRDTYAVGRWLRDHADPDDLLATNAHCFGVHRPGGPCDNRRFGLSAASQRRVLVEGWGFTNSTYLRAAEDNVPPWFAEFWDRQRLADNDAAFTNPSPETVGLLRDRYGVRWLVVDASVTGSADLGGFAVPRYTSGLCTVYELPR</sequence>
<feature type="transmembrane region" description="Helical" evidence="1">
    <location>
        <begin position="73"/>
        <end position="94"/>
    </location>
</feature>
<feature type="transmembrane region" description="Helical" evidence="1">
    <location>
        <begin position="303"/>
        <end position="318"/>
    </location>
</feature>
<gene>
    <name evidence="2" type="ORF">Dfulv_38110</name>
</gene>
<feature type="transmembrane region" description="Helical" evidence="1">
    <location>
        <begin position="404"/>
        <end position="425"/>
    </location>
</feature>
<feature type="transmembrane region" description="Helical" evidence="1">
    <location>
        <begin position="494"/>
        <end position="511"/>
    </location>
</feature>
<keyword evidence="1" id="KW-0472">Membrane</keyword>
<evidence type="ECO:0000313" key="2">
    <source>
        <dbReference type="EMBL" id="UWP80903.1"/>
    </source>
</evidence>
<dbReference type="EMBL" id="CP073720">
    <property type="protein sequence ID" value="UWP80903.1"/>
    <property type="molecule type" value="Genomic_DNA"/>
</dbReference>
<feature type="transmembrane region" description="Helical" evidence="1">
    <location>
        <begin position="224"/>
        <end position="243"/>
    </location>
</feature>
<name>A0ABY5VT23_9ACTN</name>
<reference evidence="2" key="1">
    <citation type="submission" date="2021-04" db="EMBL/GenBank/DDBJ databases">
        <authorList>
            <person name="Hartkoorn R.C."/>
            <person name="Beaudoing E."/>
            <person name="Hot D."/>
        </authorList>
    </citation>
    <scope>NUCLEOTIDE SEQUENCE</scope>
    <source>
        <strain evidence="2">NRRL B-16292</strain>
    </source>
</reference>
<feature type="transmembrane region" description="Helical" evidence="1">
    <location>
        <begin position="468"/>
        <end position="487"/>
    </location>
</feature>
<feature type="transmembrane region" description="Helical" evidence="1">
    <location>
        <begin position="20"/>
        <end position="39"/>
    </location>
</feature>
<feature type="transmembrane region" description="Helical" evidence="1">
    <location>
        <begin position="46"/>
        <end position="67"/>
    </location>
</feature>
<evidence type="ECO:0000256" key="1">
    <source>
        <dbReference type="SAM" id="Phobius"/>
    </source>
</evidence>
<reference evidence="2" key="2">
    <citation type="submission" date="2022-09" db="EMBL/GenBank/DDBJ databases">
        <title>Biosynthetic gene clusters of Dactylosporangioum fulvum.</title>
        <authorList>
            <person name="Caradec T."/>
        </authorList>
    </citation>
    <scope>NUCLEOTIDE SEQUENCE</scope>
    <source>
        <strain evidence="2">NRRL B-16292</strain>
    </source>
</reference>
<accession>A0ABY5VT23</accession>
<feature type="transmembrane region" description="Helical" evidence="1">
    <location>
        <begin position="324"/>
        <end position="341"/>
    </location>
</feature>
<evidence type="ECO:0000313" key="3">
    <source>
        <dbReference type="Proteomes" id="UP001059617"/>
    </source>
</evidence>
<protein>
    <submittedName>
        <fullName evidence="2">Uncharacterized protein</fullName>
    </submittedName>
</protein>
<keyword evidence="1" id="KW-0812">Transmembrane</keyword>
<proteinExistence type="predicted"/>
<keyword evidence="1" id="KW-1133">Transmembrane helix</keyword>
<keyword evidence="3" id="KW-1185">Reference proteome</keyword>
<feature type="transmembrane region" description="Helical" evidence="1">
    <location>
        <begin position="274"/>
        <end position="291"/>
    </location>
</feature>
<feature type="transmembrane region" description="Helical" evidence="1">
    <location>
        <begin position="531"/>
        <end position="549"/>
    </location>
</feature>
<dbReference type="Proteomes" id="UP001059617">
    <property type="component" value="Chromosome"/>
</dbReference>
<dbReference type="RefSeq" id="WP_259858666.1">
    <property type="nucleotide sequence ID" value="NZ_CP073720.1"/>
</dbReference>
<feature type="transmembrane region" description="Helical" evidence="1">
    <location>
        <begin position="196"/>
        <end position="217"/>
    </location>
</feature>
<feature type="transmembrane region" description="Helical" evidence="1">
    <location>
        <begin position="350"/>
        <end position="372"/>
    </location>
</feature>
<feature type="transmembrane region" description="Helical" evidence="1">
    <location>
        <begin position="437"/>
        <end position="456"/>
    </location>
</feature>
<feature type="transmembrane region" description="Helical" evidence="1">
    <location>
        <begin position="106"/>
        <end position="126"/>
    </location>
</feature>
<organism evidence="2 3">
    <name type="scientific">Dactylosporangium fulvum</name>
    <dbReference type="NCBI Taxonomy" id="53359"/>
    <lineage>
        <taxon>Bacteria</taxon>
        <taxon>Bacillati</taxon>
        <taxon>Actinomycetota</taxon>
        <taxon>Actinomycetes</taxon>
        <taxon>Micromonosporales</taxon>
        <taxon>Micromonosporaceae</taxon>
        <taxon>Dactylosporangium</taxon>
    </lineage>
</organism>